<protein>
    <submittedName>
        <fullName evidence="2">Uncharacterized protein</fullName>
    </submittedName>
</protein>
<dbReference type="AlphaFoldDB" id="A0A364L151"/>
<feature type="compositionally biased region" description="Polar residues" evidence="1">
    <location>
        <begin position="447"/>
        <end position="474"/>
    </location>
</feature>
<feature type="compositionally biased region" description="Low complexity" evidence="1">
    <location>
        <begin position="422"/>
        <end position="439"/>
    </location>
</feature>
<dbReference type="RefSeq" id="XP_040734041.1">
    <property type="nucleotide sequence ID" value="XM_040878024.1"/>
</dbReference>
<dbReference type="EMBL" id="MIKG01000010">
    <property type="protein sequence ID" value="RAO69525.1"/>
    <property type="molecule type" value="Genomic_DNA"/>
</dbReference>
<proteinExistence type="predicted"/>
<dbReference type="GeneID" id="63794753"/>
<evidence type="ECO:0000313" key="2">
    <source>
        <dbReference type="EMBL" id="RAO69525.1"/>
    </source>
</evidence>
<keyword evidence="3" id="KW-1185">Reference proteome</keyword>
<comment type="caution">
    <text evidence="2">The sequence shown here is derived from an EMBL/GenBank/DDBJ whole genome shotgun (WGS) entry which is preliminary data.</text>
</comment>
<feature type="region of interest" description="Disordered" evidence="1">
    <location>
        <begin position="381"/>
        <end position="406"/>
    </location>
</feature>
<dbReference type="OrthoDB" id="4177740at2759"/>
<dbReference type="Proteomes" id="UP000249363">
    <property type="component" value="Unassembled WGS sequence"/>
</dbReference>
<reference evidence="2 3" key="1">
    <citation type="journal article" date="2017" name="Biotechnol. Biofuels">
        <title>Differential beta-glucosidase expression as a function of carbon source availability in Talaromyces amestolkiae: a genomic and proteomic approach.</title>
        <authorList>
            <person name="de Eugenio L.I."/>
            <person name="Mendez-Liter J.A."/>
            <person name="Nieto-Dominguez M."/>
            <person name="Alonso L."/>
            <person name="Gil-Munoz J."/>
            <person name="Barriuso J."/>
            <person name="Prieto A."/>
            <person name="Martinez M.J."/>
        </authorList>
    </citation>
    <scope>NUCLEOTIDE SEQUENCE [LARGE SCALE GENOMIC DNA]</scope>
    <source>
        <strain evidence="2 3">CIB</strain>
    </source>
</reference>
<sequence>MKNLLELFPPYRKRKEKQEKQRVDEEALRARIKISSNLFRLWNVLVKFEDNSYIDPASLKDLNIEYEDLNFNGDNGLYETTPNPNFFQPSKKEYLGEFSPDHDDRDTKLKLEWFHKEWTDDSPQLFKRPIDASDLSHWLKDWFQFVLRKGPGEEKSISLSDLSLLKQDLMPTTHFVKLLERNDRRKRKIEPFFSVLYDFSRCNPDDAWVALSLPHVMMTMCSSIPSEERILVAEIQAFVAVMWNRLVSEKIYPEHNIVPMMMFTFSDDLHGRILQAYYNETGLVIRKSKLYEFTTEEKCTQNLNFFLQYLTCSLEGSTRIFDVNPTDPQIPRAIMAAKESSASVEAATCNDPIASNSSNPSNDLIASKDFAISHSPIATNVISDPDQDVPTINGTNDFGSSNIPAETVAPNRPIVCEAADGSNVSQSRSSSSTHTFSSDDASKSTDSRGTSNTSFSSGVPDPQASSNVPETSIPSKRKRSTEELREVV</sequence>
<accession>A0A364L151</accession>
<name>A0A364L151_TALAM</name>
<evidence type="ECO:0000256" key="1">
    <source>
        <dbReference type="SAM" id="MobiDB-lite"/>
    </source>
</evidence>
<gene>
    <name evidence="2" type="ORF">BHQ10_005537</name>
</gene>
<evidence type="ECO:0000313" key="3">
    <source>
        <dbReference type="Proteomes" id="UP000249363"/>
    </source>
</evidence>
<feature type="compositionally biased region" description="Polar residues" evidence="1">
    <location>
        <begin position="390"/>
        <end position="404"/>
    </location>
</feature>
<feature type="region of interest" description="Disordered" evidence="1">
    <location>
        <begin position="420"/>
        <end position="488"/>
    </location>
</feature>
<organism evidence="2 3">
    <name type="scientific">Talaromyces amestolkiae</name>
    <dbReference type="NCBI Taxonomy" id="1196081"/>
    <lineage>
        <taxon>Eukaryota</taxon>
        <taxon>Fungi</taxon>
        <taxon>Dikarya</taxon>
        <taxon>Ascomycota</taxon>
        <taxon>Pezizomycotina</taxon>
        <taxon>Eurotiomycetes</taxon>
        <taxon>Eurotiomycetidae</taxon>
        <taxon>Eurotiales</taxon>
        <taxon>Trichocomaceae</taxon>
        <taxon>Talaromyces</taxon>
        <taxon>Talaromyces sect. Talaromyces</taxon>
    </lineage>
</organism>
<dbReference type="STRING" id="1196081.A0A364L151"/>